<evidence type="ECO:0000313" key="1">
    <source>
        <dbReference type="EMBL" id="MBP1963623.1"/>
    </source>
</evidence>
<accession>A0ABS4HYL2</accession>
<sequence length="64" mass="7208">MKVDLGCGKHKHRHFFGIDRIDGPEVDMVCNINDGIPLPENSVEFVMASRSLPYVNDLLAVMYC</sequence>
<organism evidence="1 2">
    <name type="scientific">Paenibacillus aceris</name>
    <dbReference type="NCBI Taxonomy" id="869555"/>
    <lineage>
        <taxon>Bacteria</taxon>
        <taxon>Bacillati</taxon>
        <taxon>Bacillota</taxon>
        <taxon>Bacilli</taxon>
        <taxon>Bacillales</taxon>
        <taxon>Paenibacillaceae</taxon>
        <taxon>Paenibacillus</taxon>
    </lineage>
</organism>
<evidence type="ECO:0000313" key="2">
    <source>
        <dbReference type="Proteomes" id="UP001519344"/>
    </source>
</evidence>
<name>A0ABS4HYL2_9BACL</name>
<proteinExistence type="predicted"/>
<keyword evidence="1" id="KW-0489">Methyltransferase</keyword>
<dbReference type="GO" id="GO:0008168">
    <property type="term" value="F:methyltransferase activity"/>
    <property type="evidence" value="ECO:0007669"/>
    <property type="project" value="UniProtKB-KW"/>
</dbReference>
<dbReference type="Proteomes" id="UP001519344">
    <property type="component" value="Unassembled WGS sequence"/>
</dbReference>
<dbReference type="RefSeq" id="WP_167060983.1">
    <property type="nucleotide sequence ID" value="NZ_JAAOZR010000024.1"/>
</dbReference>
<gene>
    <name evidence="1" type="ORF">J2Z65_002842</name>
</gene>
<dbReference type="EMBL" id="JAGGKV010000006">
    <property type="protein sequence ID" value="MBP1963623.1"/>
    <property type="molecule type" value="Genomic_DNA"/>
</dbReference>
<reference evidence="1 2" key="1">
    <citation type="submission" date="2021-03" db="EMBL/GenBank/DDBJ databases">
        <title>Genomic Encyclopedia of Type Strains, Phase IV (KMG-IV): sequencing the most valuable type-strain genomes for metagenomic binning, comparative biology and taxonomic classification.</title>
        <authorList>
            <person name="Goeker M."/>
        </authorList>
    </citation>
    <scope>NUCLEOTIDE SEQUENCE [LARGE SCALE GENOMIC DNA]</scope>
    <source>
        <strain evidence="1 2">DSM 24950</strain>
    </source>
</reference>
<comment type="caution">
    <text evidence="1">The sequence shown here is derived from an EMBL/GenBank/DDBJ whole genome shotgun (WGS) entry which is preliminary data.</text>
</comment>
<dbReference type="GO" id="GO:0032259">
    <property type="term" value="P:methylation"/>
    <property type="evidence" value="ECO:0007669"/>
    <property type="project" value="UniProtKB-KW"/>
</dbReference>
<keyword evidence="2" id="KW-1185">Reference proteome</keyword>
<protein>
    <submittedName>
        <fullName evidence="1">SAM-dependent methyltransferase</fullName>
    </submittedName>
</protein>
<keyword evidence="1" id="KW-0808">Transferase</keyword>